<dbReference type="SUPFAM" id="SSF54001">
    <property type="entry name" value="Cysteine proteinases"/>
    <property type="match status" value="1"/>
</dbReference>
<dbReference type="Gene3D" id="3.90.70.20">
    <property type="match status" value="1"/>
</dbReference>
<gene>
    <name evidence="1" type="ORF">GXW78_11695</name>
</gene>
<name>A0ABS5EH21_9PROT</name>
<evidence type="ECO:0000313" key="1">
    <source>
        <dbReference type="EMBL" id="MBR0650328.1"/>
    </source>
</evidence>
<dbReference type="Proteomes" id="UP000698752">
    <property type="component" value="Unassembled WGS sequence"/>
</dbReference>
<proteinExistence type="predicted"/>
<dbReference type="InterPro" id="IPR038765">
    <property type="entry name" value="Papain-like_cys_pep_sf"/>
</dbReference>
<dbReference type="RefSeq" id="WP_211868940.1">
    <property type="nucleotide sequence ID" value="NZ_JAAEDI010000011.1"/>
</dbReference>
<evidence type="ECO:0000313" key="2">
    <source>
        <dbReference type="Proteomes" id="UP000698752"/>
    </source>
</evidence>
<sequence>MQVPGYSKTFSMDQGAILSNDQTFHALYSAPLTDPKREGICTGLSIIWVARRMMFHKEDAAQRRSGLVSMGGFRFGGRAQDIHMGSPGGRGSAEDQYRAMYGRALEPFALRIVPGSVVDNPIPVRIGNLVDAVQSARTYSLFTIGLRTPGGDAGHMCASYTSRGTFGLSNFYFFDPNMGEYKIDDMDEVPRFLRAVAELYVDTFGGLNYFDVFEVERG</sequence>
<reference evidence="2" key="1">
    <citation type="journal article" date="2021" name="Syst. Appl. Microbiol.">
        <title>Roseomonas hellenica sp. nov., isolated from roots of wild-growing Alkanna tinctoria.</title>
        <authorList>
            <person name="Rat A."/>
            <person name="Naranjo H.D."/>
            <person name="Lebbe L."/>
            <person name="Cnockaert M."/>
            <person name="Krigas N."/>
            <person name="Grigoriadou K."/>
            <person name="Maloupa E."/>
            <person name="Willems A."/>
        </authorList>
    </citation>
    <scope>NUCLEOTIDE SEQUENCE [LARGE SCALE GENOMIC DNA]</scope>
    <source>
        <strain evidence="2">LMG 31159</strain>
    </source>
</reference>
<protein>
    <recommendedName>
        <fullName evidence="3">Peptidase C58 YopT-type domain-containing protein</fullName>
    </recommendedName>
</protein>
<comment type="caution">
    <text evidence="1">The sequence shown here is derived from an EMBL/GenBank/DDBJ whole genome shotgun (WGS) entry which is preliminary data.</text>
</comment>
<dbReference type="EMBL" id="JAAEDI010000011">
    <property type="protein sequence ID" value="MBR0650328.1"/>
    <property type="molecule type" value="Genomic_DNA"/>
</dbReference>
<evidence type="ECO:0008006" key="3">
    <source>
        <dbReference type="Google" id="ProtNLM"/>
    </source>
</evidence>
<organism evidence="1 2">
    <name type="scientific">Neoroseomonas terrae</name>
    <dbReference type="NCBI Taxonomy" id="424799"/>
    <lineage>
        <taxon>Bacteria</taxon>
        <taxon>Pseudomonadati</taxon>
        <taxon>Pseudomonadota</taxon>
        <taxon>Alphaproteobacteria</taxon>
        <taxon>Acetobacterales</taxon>
        <taxon>Acetobacteraceae</taxon>
        <taxon>Neoroseomonas</taxon>
    </lineage>
</organism>
<keyword evidence="2" id="KW-1185">Reference proteome</keyword>
<accession>A0ABS5EH21</accession>